<feature type="non-terminal residue" evidence="2">
    <location>
        <position position="1"/>
    </location>
</feature>
<evidence type="ECO:0000256" key="1">
    <source>
        <dbReference type="SAM" id="SignalP"/>
    </source>
</evidence>
<dbReference type="AlphaFoldDB" id="A0AAV5U5F0"/>
<proteinExistence type="predicted"/>
<gene>
    <name evidence="2" type="ORF">PENTCL1PPCAC_23890</name>
</gene>
<protein>
    <submittedName>
        <fullName evidence="2">Uncharacterized protein</fullName>
    </submittedName>
</protein>
<sequence length="83" mass="9315">ARISMKVIPFFRRSDFSTMNRVIILITLIVLSGVQADPQPCEWIGKELGPQCGGYKECPEGKKQFQVTKTAEDAEMFGEDFGE</sequence>
<keyword evidence="3" id="KW-1185">Reference proteome</keyword>
<name>A0AAV5U5F0_9BILA</name>
<feature type="chain" id="PRO_5043910425" evidence="1">
    <location>
        <begin position="37"/>
        <end position="83"/>
    </location>
</feature>
<accession>A0AAV5U5F0</accession>
<evidence type="ECO:0000313" key="2">
    <source>
        <dbReference type="EMBL" id="GMT01716.1"/>
    </source>
</evidence>
<organism evidence="2 3">
    <name type="scientific">Pristionchus entomophagus</name>
    <dbReference type="NCBI Taxonomy" id="358040"/>
    <lineage>
        <taxon>Eukaryota</taxon>
        <taxon>Metazoa</taxon>
        <taxon>Ecdysozoa</taxon>
        <taxon>Nematoda</taxon>
        <taxon>Chromadorea</taxon>
        <taxon>Rhabditida</taxon>
        <taxon>Rhabditina</taxon>
        <taxon>Diplogasteromorpha</taxon>
        <taxon>Diplogasteroidea</taxon>
        <taxon>Neodiplogasteridae</taxon>
        <taxon>Pristionchus</taxon>
    </lineage>
</organism>
<feature type="signal peptide" evidence="1">
    <location>
        <begin position="1"/>
        <end position="36"/>
    </location>
</feature>
<keyword evidence="1" id="KW-0732">Signal</keyword>
<comment type="caution">
    <text evidence="2">The sequence shown here is derived from an EMBL/GenBank/DDBJ whole genome shotgun (WGS) entry which is preliminary data.</text>
</comment>
<dbReference type="EMBL" id="BTSX01000005">
    <property type="protein sequence ID" value="GMT01716.1"/>
    <property type="molecule type" value="Genomic_DNA"/>
</dbReference>
<reference evidence="2" key="1">
    <citation type="submission" date="2023-10" db="EMBL/GenBank/DDBJ databases">
        <title>Genome assembly of Pristionchus species.</title>
        <authorList>
            <person name="Yoshida K."/>
            <person name="Sommer R.J."/>
        </authorList>
    </citation>
    <scope>NUCLEOTIDE SEQUENCE</scope>
    <source>
        <strain evidence="2">RS0144</strain>
    </source>
</reference>
<evidence type="ECO:0000313" key="3">
    <source>
        <dbReference type="Proteomes" id="UP001432027"/>
    </source>
</evidence>
<dbReference type="Proteomes" id="UP001432027">
    <property type="component" value="Unassembled WGS sequence"/>
</dbReference>